<dbReference type="Proteomes" id="UP001140096">
    <property type="component" value="Unassembled WGS sequence"/>
</dbReference>
<protein>
    <submittedName>
        <fullName evidence="1">Uncharacterized protein</fullName>
    </submittedName>
</protein>
<proteinExistence type="predicted"/>
<comment type="caution">
    <text evidence="1">The sequence shown here is derived from an EMBL/GenBank/DDBJ whole genome shotgun (WGS) entry which is preliminary data.</text>
</comment>
<sequence>MRASSHLAIGESLSGSLDADGSSANRAPSGLAPSHGFGAGSIVQGHRRNRSSLGTASDFEGAVSASPGPDGSMPTPFGSQRPPPPPLVSHRSASLTTPLLVTVRDCLFSLERERLSNVRVSKGGGDRVLIRAYTKYVHD</sequence>
<name>A0ACC1KS05_9FUNG</name>
<gene>
    <name evidence="1" type="ORF">H4S07_006800</name>
</gene>
<keyword evidence="2" id="KW-1185">Reference proteome</keyword>
<evidence type="ECO:0000313" key="1">
    <source>
        <dbReference type="EMBL" id="KAJ2794279.1"/>
    </source>
</evidence>
<evidence type="ECO:0000313" key="2">
    <source>
        <dbReference type="Proteomes" id="UP001140096"/>
    </source>
</evidence>
<reference evidence="1" key="1">
    <citation type="submission" date="2022-07" db="EMBL/GenBank/DDBJ databases">
        <title>Phylogenomic reconstructions and comparative analyses of Kickxellomycotina fungi.</title>
        <authorList>
            <person name="Reynolds N.K."/>
            <person name="Stajich J.E."/>
            <person name="Barry K."/>
            <person name="Grigoriev I.V."/>
            <person name="Crous P."/>
            <person name="Smith M.E."/>
        </authorList>
    </citation>
    <scope>NUCLEOTIDE SEQUENCE</scope>
    <source>
        <strain evidence="1">CBS 102833</strain>
    </source>
</reference>
<accession>A0ACC1KS05</accession>
<organism evidence="1 2">
    <name type="scientific">Coemansia furcata</name>
    <dbReference type="NCBI Taxonomy" id="417177"/>
    <lineage>
        <taxon>Eukaryota</taxon>
        <taxon>Fungi</taxon>
        <taxon>Fungi incertae sedis</taxon>
        <taxon>Zoopagomycota</taxon>
        <taxon>Kickxellomycotina</taxon>
        <taxon>Kickxellomycetes</taxon>
        <taxon>Kickxellales</taxon>
        <taxon>Kickxellaceae</taxon>
        <taxon>Coemansia</taxon>
    </lineage>
</organism>
<dbReference type="EMBL" id="JANBUP010004347">
    <property type="protein sequence ID" value="KAJ2794279.1"/>
    <property type="molecule type" value="Genomic_DNA"/>
</dbReference>